<gene>
    <name evidence="3" type="ORF">SAMN05428998_12720</name>
</gene>
<accession>A0A1Y6CQ34</accession>
<name>A0A1Y6CQ34_9PROT</name>
<feature type="compositionally biased region" description="Basic and acidic residues" evidence="1">
    <location>
        <begin position="1"/>
        <end position="10"/>
    </location>
</feature>
<evidence type="ECO:0000313" key="3">
    <source>
        <dbReference type="EMBL" id="SMF67211.1"/>
    </source>
</evidence>
<dbReference type="Gene3D" id="3.10.450.50">
    <property type="match status" value="1"/>
</dbReference>
<reference evidence="3 4" key="1">
    <citation type="submission" date="2017-04" db="EMBL/GenBank/DDBJ databases">
        <authorList>
            <person name="Afonso C.L."/>
            <person name="Miller P.J."/>
            <person name="Scott M.A."/>
            <person name="Spackman E."/>
            <person name="Goraichik I."/>
            <person name="Dimitrov K.M."/>
            <person name="Suarez D.L."/>
            <person name="Swayne D.E."/>
        </authorList>
    </citation>
    <scope>NUCLEOTIDE SEQUENCE [LARGE SCALE GENOMIC DNA]</scope>
    <source>
        <strain evidence="3 4">USBA 355</strain>
    </source>
</reference>
<evidence type="ECO:0000259" key="2">
    <source>
        <dbReference type="Pfam" id="PF13474"/>
    </source>
</evidence>
<dbReference type="AlphaFoldDB" id="A0A1Y6CQ34"/>
<sequence length="162" mass="18109">MAGRHDRPETGKTPMPGPFDPTPEAEIRRLLHDWARAVRAGDLEGIVAHCAPDVVWFDALLQVRYEGLEGYRRHWRRSLAERPGGLTLRVGETEIAAAGDVAFARCRHRFGARSADGVETAARWLSMTLCLRRREGRWLAVEEHFALPSETEENALRAASAA</sequence>
<dbReference type="EMBL" id="FWZX01000027">
    <property type="protein sequence ID" value="SMF67211.1"/>
    <property type="molecule type" value="Genomic_DNA"/>
</dbReference>
<proteinExistence type="predicted"/>
<keyword evidence="4" id="KW-1185">Reference proteome</keyword>
<dbReference type="InterPro" id="IPR011944">
    <property type="entry name" value="Steroid_delta5-4_isomerase"/>
</dbReference>
<dbReference type="STRING" id="560819.SAMN05428998_12720"/>
<evidence type="ECO:0000313" key="4">
    <source>
        <dbReference type="Proteomes" id="UP000192917"/>
    </source>
</evidence>
<feature type="region of interest" description="Disordered" evidence="1">
    <location>
        <begin position="1"/>
        <end position="23"/>
    </location>
</feature>
<dbReference type="SUPFAM" id="SSF54427">
    <property type="entry name" value="NTF2-like"/>
    <property type="match status" value="1"/>
</dbReference>
<dbReference type="Proteomes" id="UP000192917">
    <property type="component" value="Unassembled WGS sequence"/>
</dbReference>
<dbReference type="InterPro" id="IPR037401">
    <property type="entry name" value="SnoaL-like"/>
</dbReference>
<protein>
    <recommendedName>
        <fullName evidence="2">SnoaL-like domain-containing protein</fullName>
    </recommendedName>
</protein>
<dbReference type="NCBIfam" id="TIGR02246">
    <property type="entry name" value="SgcJ/EcaC family oxidoreductase"/>
    <property type="match status" value="1"/>
</dbReference>
<organism evidence="3 4">
    <name type="scientific">Tistlia consotensis USBA 355</name>
    <dbReference type="NCBI Taxonomy" id="560819"/>
    <lineage>
        <taxon>Bacteria</taxon>
        <taxon>Pseudomonadati</taxon>
        <taxon>Pseudomonadota</taxon>
        <taxon>Alphaproteobacteria</taxon>
        <taxon>Rhodospirillales</taxon>
        <taxon>Rhodovibrionaceae</taxon>
        <taxon>Tistlia</taxon>
    </lineage>
</organism>
<evidence type="ECO:0000256" key="1">
    <source>
        <dbReference type="SAM" id="MobiDB-lite"/>
    </source>
</evidence>
<dbReference type="Pfam" id="PF13474">
    <property type="entry name" value="SnoaL_3"/>
    <property type="match status" value="1"/>
</dbReference>
<dbReference type="InterPro" id="IPR032710">
    <property type="entry name" value="NTF2-like_dom_sf"/>
</dbReference>
<feature type="domain" description="SnoaL-like" evidence="2">
    <location>
        <begin position="27"/>
        <end position="148"/>
    </location>
</feature>